<dbReference type="AlphaFoldDB" id="A0A1G2JP45"/>
<name>A0A1G2JP45_9BACT</name>
<gene>
    <name evidence="1" type="ORF">A2561_02800</name>
</gene>
<accession>A0A1G2JP45</accession>
<dbReference type="EMBL" id="MHPU01000034">
    <property type="protein sequence ID" value="OGZ88018.1"/>
    <property type="molecule type" value="Genomic_DNA"/>
</dbReference>
<dbReference type="Proteomes" id="UP000178935">
    <property type="component" value="Unassembled WGS sequence"/>
</dbReference>
<proteinExistence type="predicted"/>
<sequence length="108" mass="13136">MILDKQFENRWFDFSLAEQMANIGSEIGRAINWSKRDIKMSRASFERALELLDLTIIDVKNKKRLKELLRVREMLVDYFYFDNVYQSSDEKWNNYFYAFNYAARLNRV</sequence>
<evidence type="ECO:0000313" key="1">
    <source>
        <dbReference type="EMBL" id="OGZ88018.1"/>
    </source>
</evidence>
<reference evidence="1 2" key="1">
    <citation type="journal article" date="2016" name="Nat. Commun.">
        <title>Thousands of microbial genomes shed light on interconnected biogeochemical processes in an aquifer system.</title>
        <authorList>
            <person name="Anantharaman K."/>
            <person name="Brown C.T."/>
            <person name="Hug L.A."/>
            <person name="Sharon I."/>
            <person name="Castelle C.J."/>
            <person name="Probst A.J."/>
            <person name="Thomas B.C."/>
            <person name="Singh A."/>
            <person name="Wilkins M.J."/>
            <person name="Karaoz U."/>
            <person name="Brodie E.L."/>
            <person name="Williams K.H."/>
            <person name="Hubbard S.S."/>
            <person name="Banfield J.F."/>
        </authorList>
    </citation>
    <scope>NUCLEOTIDE SEQUENCE [LARGE SCALE GENOMIC DNA]</scope>
</reference>
<evidence type="ECO:0000313" key="2">
    <source>
        <dbReference type="Proteomes" id="UP000178935"/>
    </source>
</evidence>
<comment type="caution">
    <text evidence="1">The sequence shown here is derived from an EMBL/GenBank/DDBJ whole genome shotgun (WGS) entry which is preliminary data.</text>
</comment>
<organism evidence="1 2">
    <name type="scientific">Candidatus Staskawiczbacteria bacterium RIFOXYD1_FULL_32_13</name>
    <dbReference type="NCBI Taxonomy" id="1802234"/>
    <lineage>
        <taxon>Bacteria</taxon>
        <taxon>Candidatus Staskawicziibacteriota</taxon>
    </lineage>
</organism>
<protein>
    <submittedName>
        <fullName evidence="1">Uncharacterized protein</fullName>
    </submittedName>
</protein>